<dbReference type="RefSeq" id="WP_349281218.1">
    <property type="nucleotide sequence ID" value="NZ_CBCSCU010000004.1"/>
</dbReference>
<gene>
    <name evidence="1" type="ORF">ABLV49_08790</name>
</gene>
<sequence>MNLLTGVESTELFGGTVSPAVQHLIDVARNAPPAQVEAALWTAAATAPDQLPVYYLLYKMHAGRGQLDLALSAASKGLSAAAKAAQLAADWRQVAPGDTDFSVPGPARFWLFTLKALAFINLRKDDRDTASALVAKLRLLDPEDHLGASTVETLLRQSAA</sequence>
<accession>A0AAU7LW91</accession>
<evidence type="ECO:0000313" key="1">
    <source>
        <dbReference type="EMBL" id="XBP71874.1"/>
    </source>
</evidence>
<name>A0AAU7LW91_9BURK</name>
<dbReference type="EMBL" id="CP157675">
    <property type="protein sequence ID" value="XBP71874.1"/>
    <property type="molecule type" value="Genomic_DNA"/>
</dbReference>
<organism evidence="1">
    <name type="scientific">Polaromonas hydrogenivorans</name>
    <dbReference type="NCBI Taxonomy" id="335476"/>
    <lineage>
        <taxon>Bacteria</taxon>
        <taxon>Pseudomonadati</taxon>
        <taxon>Pseudomonadota</taxon>
        <taxon>Betaproteobacteria</taxon>
        <taxon>Burkholderiales</taxon>
        <taxon>Comamonadaceae</taxon>
        <taxon>Polaromonas</taxon>
    </lineage>
</organism>
<reference evidence="1" key="1">
    <citation type="submission" date="2024-05" db="EMBL/GenBank/DDBJ databases">
        <authorList>
            <person name="Bunk B."/>
            <person name="Swiderski J."/>
            <person name="Sproer C."/>
            <person name="Thiel V."/>
        </authorList>
    </citation>
    <scope>NUCLEOTIDE SEQUENCE</scope>
    <source>
        <strain evidence="1">DSM 17735</strain>
    </source>
</reference>
<protein>
    <recommendedName>
        <fullName evidence="2">Tetratricopeptide repeat protein</fullName>
    </recommendedName>
</protein>
<evidence type="ECO:0008006" key="2">
    <source>
        <dbReference type="Google" id="ProtNLM"/>
    </source>
</evidence>
<proteinExistence type="predicted"/>
<dbReference type="AlphaFoldDB" id="A0AAU7LW91"/>